<dbReference type="InterPro" id="IPR050267">
    <property type="entry name" value="Anti-sigma-factor_SerPK"/>
</dbReference>
<dbReference type="Pfam" id="PF13581">
    <property type="entry name" value="HATPase_c_2"/>
    <property type="match status" value="1"/>
</dbReference>
<evidence type="ECO:0000256" key="1">
    <source>
        <dbReference type="ARBA" id="ARBA00022527"/>
    </source>
</evidence>
<evidence type="ECO:0000313" key="4">
    <source>
        <dbReference type="Proteomes" id="UP000076880"/>
    </source>
</evidence>
<protein>
    <submittedName>
        <fullName evidence="3">Anti-sigma factor</fullName>
    </submittedName>
</protein>
<dbReference type="CDD" id="cd16936">
    <property type="entry name" value="HATPase_RsbW-like"/>
    <property type="match status" value="1"/>
</dbReference>
<keyword evidence="4" id="KW-1185">Reference proteome</keyword>
<dbReference type="PANTHER" id="PTHR35526">
    <property type="entry name" value="ANTI-SIGMA-F FACTOR RSBW-RELATED"/>
    <property type="match status" value="1"/>
</dbReference>
<name>A0ABR5YQA3_9ENTR</name>
<keyword evidence="1" id="KW-0723">Serine/threonine-protein kinase</keyword>
<evidence type="ECO:0000313" key="3">
    <source>
        <dbReference type="EMBL" id="KZR34153.1"/>
    </source>
</evidence>
<keyword evidence="1" id="KW-0808">Transferase</keyword>
<reference evidence="4" key="1">
    <citation type="submission" date="2016-03" db="EMBL/GenBank/DDBJ databases">
        <title>WGS of SAMN04393274.</title>
        <authorList>
            <person name="Adams M."/>
            <person name="Sutton G."/>
            <person name="Nelson K."/>
            <person name="Thaden J."/>
            <person name="Fowler V."/>
            <person name="Mccorrison J."/>
            <person name="Sanka R."/>
            <person name="Brinkac L."/>
            <person name="Nierman W."/>
        </authorList>
    </citation>
    <scope>NUCLEOTIDE SEQUENCE [LARGE SCALE GENOMIC DNA]</scope>
    <source>
        <strain evidence="4">GN06232</strain>
    </source>
</reference>
<dbReference type="InterPro" id="IPR003594">
    <property type="entry name" value="HATPase_dom"/>
</dbReference>
<proteinExistence type="predicted"/>
<comment type="caution">
    <text evidence="3">The sequence shown here is derived from an EMBL/GenBank/DDBJ whole genome shotgun (WGS) entry which is preliminary data.</text>
</comment>
<dbReference type="Proteomes" id="UP000076880">
    <property type="component" value="Unassembled WGS sequence"/>
</dbReference>
<dbReference type="PANTHER" id="PTHR35526:SF3">
    <property type="entry name" value="ANTI-SIGMA-F FACTOR RSBW"/>
    <property type="match status" value="1"/>
</dbReference>
<accession>A0ABR5YQA3</accession>
<sequence length="144" mass="15594">MSELTVANDITLPASLSSVSPLAAWLERQMASLSVSDDWRFALDLAACETATNIIRHALHEDPERCFTVEFIATRSGATLRFTDDGDAFPAERLAAGREDVTFDGCLLAESGRGLKLILLYADNFTVENVAGKNITVLEKAMVG</sequence>
<feature type="domain" description="Histidine kinase/HSP90-like ATPase" evidence="2">
    <location>
        <begin position="12"/>
        <end position="138"/>
    </location>
</feature>
<dbReference type="InterPro" id="IPR036890">
    <property type="entry name" value="HATPase_C_sf"/>
</dbReference>
<keyword evidence="1" id="KW-0418">Kinase</keyword>
<dbReference type="SUPFAM" id="SSF55874">
    <property type="entry name" value="ATPase domain of HSP90 chaperone/DNA topoisomerase II/histidine kinase"/>
    <property type="match status" value="1"/>
</dbReference>
<evidence type="ECO:0000259" key="2">
    <source>
        <dbReference type="Pfam" id="PF13581"/>
    </source>
</evidence>
<gene>
    <name evidence="3" type="ORF">A3466_21770</name>
</gene>
<dbReference type="Gene3D" id="3.30.565.10">
    <property type="entry name" value="Histidine kinase-like ATPase, C-terminal domain"/>
    <property type="match status" value="1"/>
</dbReference>
<dbReference type="EMBL" id="LVVA01000010">
    <property type="protein sequence ID" value="KZR34153.1"/>
    <property type="molecule type" value="Genomic_DNA"/>
</dbReference>
<organism evidence="3 4">
    <name type="scientific">Enterobacter genomosp. S</name>
    <dbReference type="NCBI Taxonomy" id="2364151"/>
    <lineage>
        <taxon>Bacteria</taxon>
        <taxon>Pseudomonadati</taxon>
        <taxon>Pseudomonadota</taxon>
        <taxon>Gammaproteobacteria</taxon>
        <taxon>Enterobacterales</taxon>
        <taxon>Enterobacteriaceae</taxon>
        <taxon>Enterobacter</taxon>
        <taxon>Enterobacter cloacae complex</taxon>
        <taxon>Enterobacter cloacae complex clade S</taxon>
    </lineage>
</organism>